<evidence type="ECO:0000313" key="1">
    <source>
        <dbReference type="EMBL" id="GAA2773744.1"/>
    </source>
</evidence>
<reference evidence="1 2" key="1">
    <citation type="journal article" date="2019" name="Int. J. Syst. Evol. Microbiol.">
        <title>The Global Catalogue of Microorganisms (GCM) 10K type strain sequencing project: providing services to taxonomists for standard genome sequencing and annotation.</title>
        <authorList>
            <consortium name="The Broad Institute Genomics Platform"/>
            <consortium name="The Broad Institute Genome Sequencing Center for Infectious Disease"/>
            <person name="Wu L."/>
            <person name="Ma J."/>
        </authorList>
    </citation>
    <scope>NUCLEOTIDE SEQUENCE [LARGE SCALE GENOMIC DNA]</scope>
    <source>
        <strain evidence="1 2">JCM 9383</strain>
    </source>
</reference>
<proteinExistence type="predicted"/>
<gene>
    <name evidence="1" type="ORF">GCM10010470_01870</name>
</gene>
<name>A0ABN3V0F3_9PSEU</name>
<organism evidence="1 2">
    <name type="scientific">Saccharopolyspora taberi</name>
    <dbReference type="NCBI Taxonomy" id="60895"/>
    <lineage>
        <taxon>Bacteria</taxon>
        <taxon>Bacillati</taxon>
        <taxon>Actinomycetota</taxon>
        <taxon>Actinomycetes</taxon>
        <taxon>Pseudonocardiales</taxon>
        <taxon>Pseudonocardiaceae</taxon>
        <taxon>Saccharopolyspora</taxon>
    </lineage>
</organism>
<protein>
    <recommendedName>
        <fullName evidence="3">MarR family transcriptional regulator</fullName>
    </recommendedName>
</protein>
<evidence type="ECO:0008006" key="3">
    <source>
        <dbReference type="Google" id="ProtNLM"/>
    </source>
</evidence>
<comment type="caution">
    <text evidence="1">The sequence shown here is derived from an EMBL/GenBank/DDBJ whole genome shotgun (WGS) entry which is preliminary data.</text>
</comment>
<accession>A0ABN3V0F3</accession>
<dbReference type="EMBL" id="BAAAUX010000001">
    <property type="protein sequence ID" value="GAA2773744.1"/>
    <property type="molecule type" value="Genomic_DNA"/>
</dbReference>
<dbReference type="RefSeq" id="WP_344677369.1">
    <property type="nucleotide sequence ID" value="NZ_BAAAUX010000001.1"/>
</dbReference>
<keyword evidence="2" id="KW-1185">Reference proteome</keyword>
<dbReference type="Proteomes" id="UP001500979">
    <property type="component" value="Unassembled WGS sequence"/>
</dbReference>
<evidence type="ECO:0000313" key="2">
    <source>
        <dbReference type="Proteomes" id="UP001500979"/>
    </source>
</evidence>
<sequence>MITSDVHVAAVVKSVAEEDESFRHLGSFLRLSKFCADAARLGLIEYSGDIWACRITERGRDLYLRLLRQLPEGRANAWVGPVMTEISWELERLDREMES</sequence>